<name>A0ABS8C0A8_9ALTE</name>
<dbReference type="Gene3D" id="3.50.50.60">
    <property type="entry name" value="FAD/NAD(P)-binding domain"/>
    <property type="match status" value="1"/>
</dbReference>
<evidence type="ECO:0000313" key="3">
    <source>
        <dbReference type="EMBL" id="MCB5225761.1"/>
    </source>
</evidence>
<reference evidence="3 4" key="1">
    <citation type="submission" date="2021-10" db="EMBL/GenBank/DDBJ databases">
        <title>Alishewanella koreense sp. nov. isolated from seawater of southwestern coast in South Korea and the proposal for the reclassification of Rheinheimera perlucida and Rheinheimera tuosuensis as Arsukibacterium perlucida and Arsukibacterium tuosuensis.</title>
        <authorList>
            <person name="Kim K.H."/>
            <person name="Ruan W."/>
            <person name="Kim K.R."/>
            <person name="Baek J.H."/>
            <person name="Jeon C.O."/>
        </authorList>
    </citation>
    <scope>NUCLEOTIDE SEQUENCE [LARGE SCALE GENOMIC DNA]</scope>
    <source>
        <strain evidence="3 4">16-MA</strain>
    </source>
</reference>
<keyword evidence="4" id="KW-1185">Reference proteome</keyword>
<comment type="caution">
    <text evidence="3">The sequence shown here is derived from an EMBL/GenBank/DDBJ whole genome shotgun (WGS) entry which is preliminary data.</text>
</comment>
<dbReference type="PANTHER" id="PTHR16128:SF5">
    <property type="entry name" value="FAD_NAD(P)-BINDING OXIDOREDUCTASE FAMILY PROTEIN"/>
    <property type="match status" value="1"/>
</dbReference>
<keyword evidence="1" id="KW-0732">Signal</keyword>
<dbReference type="PANTHER" id="PTHR16128">
    <property type="entry name" value="FAD/NAD(P)-BINDING OXIDOREDUCTASE FAMILY PROTEIN"/>
    <property type="match status" value="1"/>
</dbReference>
<dbReference type="EMBL" id="JAEINI020000001">
    <property type="protein sequence ID" value="MCB5225761.1"/>
    <property type="molecule type" value="Genomic_DNA"/>
</dbReference>
<dbReference type="Gene3D" id="3.90.660.10">
    <property type="match status" value="1"/>
</dbReference>
<dbReference type="Pfam" id="PF13450">
    <property type="entry name" value="NAD_binding_8"/>
    <property type="match status" value="1"/>
</dbReference>
<dbReference type="InterPro" id="IPR002937">
    <property type="entry name" value="Amino_oxidase"/>
</dbReference>
<dbReference type="Pfam" id="PF01593">
    <property type="entry name" value="Amino_oxidase"/>
    <property type="match status" value="1"/>
</dbReference>
<dbReference type="Proteomes" id="UP000633814">
    <property type="component" value="Unassembled WGS sequence"/>
</dbReference>
<organism evidence="3 4">
    <name type="scientific">Alishewanella maricola</name>
    <dbReference type="NCBI Taxonomy" id="2795740"/>
    <lineage>
        <taxon>Bacteria</taxon>
        <taxon>Pseudomonadati</taxon>
        <taxon>Pseudomonadota</taxon>
        <taxon>Gammaproteobacteria</taxon>
        <taxon>Alteromonadales</taxon>
        <taxon>Alteromonadaceae</taxon>
        <taxon>Alishewanella</taxon>
    </lineage>
</organism>
<protein>
    <submittedName>
        <fullName evidence="3">FAD-dependent oxidoreductase</fullName>
    </submittedName>
</protein>
<dbReference type="RefSeq" id="WP_226749844.1">
    <property type="nucleotide sequence ID" value="NZ_JAEINI020000001.1"/>
</dbReference>
<dbReference type="SUPFAM" id="SSF51905">
    <property type="entry name" value="FAD/NAD(P)-binding domain"/>
    <property type="match status" value="1"/>
</dbReference>
<sequence>MTLAVIGAGMAGLSCAFALQQAGQQVAVFDKARGAGGRMSSKRSAEGYLDLGAQYFTARQPLFQQQVAQWLKQGVVNRWLAPMYQYRAGQLAASPDAEQRFIGTPAMHSPLRVMADTLECHFNCRVSTITNTAEGWFIQNEHAEQFGPFAQVILAIPPAQAATLLPPPLAVTLPTDLLQPCWAVSLQLSKATQHAAGGIFVKDQALGVSWISRQNSKPGRSVTENWLVHFTPEFSQQHLEQDAVFWQQQAQHALCEILGLANDSISVNSALCHRWLYAQQQQMPDSNFQDAIAPGLWLAGDWTRGGRVENAWLSGYELAQRIQHG</sequence>
<evidence type="ECO:0000259" key="2">
    <source>
        <dbReference type="Pfam" id="PF01593"/>
    </source>
</evidence>
<accession>A0ABS8C0A8</accession>
<dbReference type="PRINTS" id="PR00419">
    <property type="entry name" value="ADXRDTASE"/>
</dbReference>
<feature type="chain" id="PRO_5046661582" evidence="1">
    <location>
        <begin position="19"/>
        <end position="325"/>
    </location>
</feature>
<evidence type="ECO:0000313" key="4">
    <source>
        <dbReference type="Proteomes" id="UP000633814"/>
    </source>
</evidence>
<proteinExistence type="predicted"/>
<evidence type="ECO:0000256" key="1">
    <source>
        <dbReference type="SAM" id="SignalP"/>
    </source>
</evidence>
<feature type="domain" description="Amine oxidase" evidence="2">
    <location>
        <begin position="102"/>
        <end position="322"/>
    </location>
</feature>
<feature type="signal peptide" evidence="1">
    <location>
        <begin position="1"/>
        <end position="18"/>
    </location>
</feature>
<gene>
    <name evidence="3" type="ORF">JAO78_002915</name>
</gene>
<dbReference type="InterPro" id="IPR036188">
    <property type="entry name" value="FAD/NAD-bd_sf"/>
</dbReference>